<dbReference type="InterPro" id="IPR006626">
    <property type="entry name" value="PbH1"/>
</dbReference>
<keyword evidence="4" id="KW-1185">Reference proteome</keyword>
<dbReference type="SUPFAM" id="SSF51126">
    <property type="entry name" value="Pectin lyase-like"/>
    <property type="match status" value="2"/>
</dbReference>
<organism evidence="4">
    <name type="scientific">Methanococcus maripaludis (strain DSM 14266 / JCM 13030 / NBRC 101832 / S2 / LL)</name>
    <dbReference type="NCBI Taxonomy" id="267377"/>
    <lineage>
        <taxon>Archaea</taxon>
        <taxon>Methanobacteriati</taxon>
        <taxon>Methanobacteriota</taxon>
        <taxon>Methanomada group</taxon>
        <taxon>Methanococci</taxon>
        <taxon>Methanococcales</taxon>
        <taxon>Methanococcaceae</taxon>
        <taxon>Methanococcus</taxon>
    </lineage>
</organism>
<dbReference type="Pfam" id="PF13229">
    <property type="entry name" value="Beta_helix"/>
    <property type="match status" value="1"/>
</dbReference>
<dbReference type="InterPro" id="IPR039448">
    <property type="entry name" value="Beta_helix"/>
</dbReference>
<dbReference type="Proteomes" id="UP000000590">
    <property type="component" value="Chromosome"/>
</dbReference>
<proteinExistence type="predicted"/>
<reference evidence="3 4" key="1">
    <citation type="journal article" date="2004" name="J. Bacteriol.">
        <title>Complete genome sequence of the genetically tractable hydrogenotrophic methanogen Methanococcus maripaludis.</title>
        <authorList>
            <person name="Hendrickson E.L."/>
            <person name="Kaul R."/>
            <person name="Zhou Y."/>
            <person name="Bovee D."/>
            <person name="Chapman P."/>
            <person name="Chung J."/>
            <person name="Conway de Macario E."/>
            <person name="Dodsworth J.A."/>
            <person name="Gillett W."/>
            <person name="Graham D.E."/>
            <person name="Hackett M."/>
            <person name="Haydock A.K."/>
            <person name="Kang A."/>
            <person name="Land M.L."/>
            <person name="Levy R."/>
            <person name="Lie T.J."/>
            <person name="Major T.A."/>
            <person name="Moore B.C."/>
            <person name="Porat I."/>
            <person name="Palmeiri A."/>
            <person name="Rouse G."/>
            <person name="Saenphimmachak C."/>
            <person name="Soll D."/>
            <person name="Van Dien S."/>
            <person name="Wang T."/>
            <person name="Whitman W.B."/>
            <person name="Xia Q."/>
            <person name="Zhang Y."/>
            <person name="Larimer F.W."/>
            <person name="Olson M.V."/>
            <person name="Leigh J.A."/>
        </authorList>
    </citation>
    <scope>NUCLEOTIDE SEQUENCE [LARGE SCALE GENOMIC DNA]</scope>
    <source>
        <strain evidence="4">S2 / LL</strain>
    </source>
</reference>
<dbReference type="EMBL" id="BX950229">
    <property type="protein sequence ID" value="CAF30371.1"/>
    <property type="molecule type" value="Genomic_DNA"/>
</dbReference>
<sequence length="766" mass="84523">MVTLILSCIGFVSAIPLELDPIDYNQINNSNYDTARNITSPGMYYLTENISNTNGIIISSDNVMLDGQGYFLNITGNCGVNSTNHNNITVKNVKITTTSYSGIYFKNVNFPTVENNTINTTYLCSLWGSGYNFTVVNNSMSSGFGGNYGLEQLTTYKVVGNTINGKPIYFYKNEENIGEIPSDASQIIISNCTNGQIKNLTLDENAVVIYIGDSSEITVKNCTIKPNIYHDYDIYLINSENCNVTNNTFGISENTNFGVIKSYYSNNITISENTLNGMAMGFVFYKVTNSNIFENTFENVYGVSIGEQGGVSDVYVYTNNFINSTRMDVENITFNSPANVSYLYNGAVYSGIAGNYWNDYSEPEAIINNGIWSIPYSINELVNDSYPLVKEKPEDGKIHLTQSDFDSETGYIINKSGTYVLDEDITCDMGIRINASDVIISGWRHCLIGTGFNMSAGIYTVNGTYENIEIKHILLKNWAVGLSAPYFFTDEPSSFVSNLAVSDCTFEFNNIGVGSAVSENITIESCEFINNTIEGEIPFGAGILSFQNSNADITNCTFESNSVGVVSEVDENITIESCEFINNTIEEGPFGAGILMQNFNADITNCTFEYNKRGAILEGEYITADSCEFINNTIGLIPAMFYNGTVTGCTFENNDYGITTSDGFIGKTIEVQENTISQNNFIENGCGLYLGGVNNWVYLNRFENNGQNINSISLFGNYFQSPEVTYEYGGETYKGRLGNYYGEELGTSNAGIFDKPYGIEGMLLRK</sequence>
<dbReference type="EnsemblBacteria" id="CAF30371">
    <property type="protein sequence ID" value="CAF30371"/>
    <property type="gene ID" value="MMP0815"/>
</dbReference>
<dbReference type="InterPro" id="IPR012334">
    <property type="entry name" value="Pectin_lyas_fold"/>
</dbReference>
<dbReference type="InterPro" id="IPR007742">
    <property type="entry name" value="NosD_dom"/>
</dbReference>
<evidence type="ECO:0000313" key="4">
    <source>
        <dbReference type="Proteomes" id="UP000000590"/>
    </source>
</evidence>
<dbReference type="eggNOG" id="arCOG02555">
    <property type="taxonomic scope" value="Archaea"/>
</dbReference>
<evidence type="ECO:0008006" key="5">
    <source>
        <dbReference type="Google" id="ProtNLM"/>
    </source>
</evidence>
<dbReference type="Pfam" id="PF05048">
    <property type="entry name" value="NosD"/>
    <property type="match status" value="1"/>
</dbReference>
<feature type="domain" description="Periplasmic copper-binding protein NosD beta helix" evidence="1">
    <location>
        <begin position="164"/>
        <end position="361"/>
    </location>
</feature>
<accession>Q6LZ14</accession>
<dbReference type="AlphaFoldDB" id="Q6LZ14"/>
<evidence type="ECO:0000313" key="3">
    <source>
        <dbReference type="EMBL" id="CAF30371.1"/>
    </source>
</evidence>
<dbReference type="eggNOG" id="arCOG02499">
    <property type="taxonomic scope" value="Archaea"/>
</dbReference>
<dbReference type="InterPro" id="IPR011050">
    <property type="entry name" value="Pectin_lyase_fold/virulence"/>
</dbReference>
<dbReference type="HOGENOM" id="CLU_364350_0_0_2"/>
<gene>
    <name evidence="3" type="ordered locus">MMP0815</name>
</gene>
<dbReference type="STRING" id="267377.MMP0815"/>
<dbReference type="KEGG" id="mmp:MMP0815"/>
<dbReference type="Gene3D" id="2.160.20.10">
    <property type="entry name" value="Single-stranded right-handed beta-helix, Pectin lyase-like"/>
    <property type="match status" value="2"/>
</dbReference>
<dbReference type="eggNOG" id="arCOG02554">
    <property type="taxonomic scope" value="Archaea"/>
</dbReference>
<evidence type="ECO:0000259" key="2">
    <source>
        <dbReference type="Pfam" id="PF13229"/>
    </source>
</evidence>
<evidence type="ECO:0000259" key="1">
    <source>
        <dbReference type="Pfam" id="PF05048"/>
    </source>
</evidence>
<dbReference type="PATRIC" id="fig|267377.15.peg.839"/>
<feature type="domain" description="Right handed beta helix" evidence="2">
    <location>
        <begin position="542"/>
        <end position="702"/>
    </location>
</feature>
<protein>
    <recommendedName>
        <fullName evidence="5">Parallel beta-helix repeat protein</fullName>
    </recommendedName>
</protein>
<dbReference type="SMART" id="SM00710">
    <property type="entry name" value="PbH1"/>
    <property type="match status" value="12"/>
</dbReference>
<name>Q6LZ14_METMP</name>